<organism evidence="1 2">
    <name type="scientific">Microctonus aethiopoides</name>
    <dbReference type="NCBI Taxonomy" id="144406"/>
    <lineage>
        <taxon>Eukaryota</taxon>
        <taxon>Metazoa</taxon>
        <taxon>Ecdysozoa</taxon>
        <taxon>Arthropoda</taxon>
        <taxon>Hexapoda</taxon>
        <taxon>Insecta</taxon>
        <taxon>Pterygota</taxon>
        <taxon>Neoptera</taxon>
        <taxon>Endopterygota</taxon>
        <taxon>Hymenoptera</taxon>
        <taxon>Apocrita</taxon>
        <taxon>Ichneumonoidea</taxon>
        <taxon>Braconidae</taxon>
        <taxon>Euphorinae</taxon>
        <taxon>Microctonus</taxon>
    </lineage>
</organism>
<sequence>MDRILKGIMKYRRCHREGMVKKFQQVRDHPEKNEKSCDAVRQTLDDQCDTPRRSTSPLRCRLFSEENSSIIFLLRIPQSKNDSAFSNGDNSSDGSMILNNPNSSSAIKQKFGILQGKFCIPRGVIFDECETLTKDKIWKKIQHNMVHTLNFPCSLKFYGAIRRNINSLITYAKCRYTSHVQQFCVR</sequence>
<protein>
    <submittedName>
        <fullName evidence="1">Uncharacterized protein</fullName>
    </submittedName>
</protein>
<keyword evidence="2" id="KW-1185">Reference proteome</keyword>
<proteinExistence type="predicted"/>
<dbReference type="Proteomes" id="UP001168990">
    <property type="component" value="Unassembled WGS sequence"/>
</dbReference>
<reference evidence="1" key="2">
    <citation type="submission" date="2023-03" db="EMBL/GenBank/DDBJ databases">
        <authorList>
            <person name="Inwood S.N."/>
            <person name="Skelly J.G."/>
            <person name="Guhlin J."/>
            <person name="Harrop T.W.R."/>
            <person name="Goldson S.G."/>
            <person name="Dearden P.K."/>
        </authorList>
    </citation>
    <scope>NUCLEOTIDE SEQUENCE</scope>
    <source>
        <strain evidence="1">Irish</strain>
        <tissue evidence="1">Whole body</tissue>
    </source>
</reference>
<gene>
    <name evidence="1" type="ORF">PV328_008377</name>
</gene>
<evidence type="ECO:0000313" key="2">
    <source>
        <dbReference type="Proteomes" id="UP001168990"/>
    </source>
</evidence>
<reference evidence="1" key="1">
    <citation type="journal article" date="2023" name="bioRxiv">
        <title>Scaffold-level genome assemblies of two parasitoid biocontrol wasps reveal the parthenogenesis mechanism and an associated novel virus.</title>
        <authorList>
            <person name="Inwood S."/>
            <person name="Skelly J."/>
            <person name="Guhlin J."/>
            <person name="Harrop T."/>
            <person name="Goldson S."/>
            <person name="Dearden P."/>
        </authorList>
    </citation>
    <scope>NUCLEOTIDE SEQUENCE</scope>
    <source>
        <strain evidence="1">Irish</strain>
        <tissue evidence="1">Whole body</tissue>
    </source>
</reference>
<dbReference type="AlphaFoldDB" id="A0AA39FJN7"/>
<dbReference type="EMBL" id="JAQQBS010000003">
    <property type="protein sequence ID" value="KAK0170539.1"/>
    <property type="molecule type" value="Genomic_DNA"/>
</dbReference>
<comment type="caution">
    <text evidence="1">The sequence shown here is derived from an EMBL/GenBank/DDBJ whole genome shotgun (WGS) entry which is preliminary data.</text>
</comment>
<name>A0AA39FJN7_9HYME</name>
<evidence type="ECO:0000313" key="1">
    <source>
        <dbReference type="EMBL" id="KAK0170539.1"/>
    </source>
</evidence>
<accession>A0AA39FJN7</accession>